<feature type="transmembrane region" description="Helical" evidence="1">
    <location>
        <begin position="65"/>
        <end position="82"/>
    </location>
</feature>
<feature type="transmembrane region" description="Helical" evidence="1">
    <location>
        <begin position="147"/>
        <end position="165"/>
    </location>
</feature>
<feature type="transmembrane region" description="Helical" evidence="1">
    <location>
        <begin position="6"/>
        <end position="27"/>
    </location>
</feature>
<keyword evidence="1" id="KW-0472">Membrane</keyword>
<sequence>MNFGEIPAFLLVFIPVLLLVFMLVYFATFSTLEQKRLEYLLNLYLGLPHVLLFWSTIMARTKSSILGWLVIFGFLILAKALRPLHLVDGLTLGALIYLAFSSRIVLVSVAFYLIVQLTGKWKGSIMTYLLLFWSGMLLTFTESPFQTLAILAFGTIHILGALKLLKTTNQQMMQG</sequence>
<name>A0A0S1XER8_THEBA</name>
<gene>
    <name evidence="2" type="ORF">TBCH5v1_2403</name>
</gene>
<reference evidence="2 3" key="1">
    <citation type="journal article" date="2016" name="Genome Announc.">
        <title>Complete genome sequence of the hyperthermophilic and piezophilic archaeon Thermococcus barophilus Ch5, capable of growth at the expense of hydrogenogenesis from carbon monoxide and formate.</title>
        <authorList>
            <person name="Oger P."/>
            <person name="Sokolova T.G."/>
            <person name="Kozhevnikova D.A."/>
            <person name="Taranov E.A."/>
            <person name="Vannier P."/>
            <person name="Lee H.S."/>
            <person name="Kwon K.K."/>
            <person name="Kang S.G."/>
            <person name="Lee J.H."/>
            <person name="Bonch-Osmolovskaya E.A."/>
            <person name="Lebedinsky A.V."/>
        </authorList>
    </citation>
    <scope>NUCLEOTIDE SEQUENCE [LARGE SCALE GENOMIC DNA]</scope>
    <source>
        <strain evidence="3">Ch5</strain>
    </source>
</reference>
<dbReference type="EMBL" id="CP013050">
    <property type="protein sequence ID" value="ALM76294.1"/>
    <property type="molecule type" value="Genomic_DNA"/>
</dbReference>
<feature type="transmembrane region" description="Helical" evidence="1">
    <location>
        <begin position="94"/>
        <end position="115"/>
    </location>
</feature>
<accession>A0A0S1XER8</accession>
<keyword evidence="1" id="KW-1133">Transmembrane helix</keyword>
<dbReference type="PATRIC" id="fig|55802.8.peg.2385"/>
<proteinExistence type="predicted"/>
<dbReference type="Proteomes" id="UP000066042">
    <property type="component" value="Chromosome"/>
</dbReference>
<dbReference type="STRING" id="55802.TBCH5v1_2403"/>
<keyword evidence="1" id="KW-0812">Transmembrane</keyword>
<dbReference type="AlphaFoldDB" id="A0A0S1XER8"/>
<feature type="transmembrane region" description="Helical" evidence="1">
    <location>
        <begin position="39"/>
        <end position="59"/>
    </location>
</feature>
<evidence type="ECO:0000313" key="3">
    <source>
        <dbReference type="Proteomes" id="UP000066042"/>
    </source>
</evidence>
<protein>
    <submittedName>
        <fullName evidence="2">Uncharacterized protein</fullName>
    </submittedName>
</protein>
<feature type="transmembrane region" description="Helical" evidence="1">
    <location>
        <begin position="121"/>
        <end position="140"/>
    </location>
</feature>
<organism evidence="2 3">
    <name type="scientific">Thermococcus barophilus</name>
    <dbReference type="NCBI Taxonomy" id="55802"/>
    <lineage>
        <taxon>Archaea</taxon>
        <taxon>Methanobacteriati</taxon>
        <taxon>Methanobacteriota</taxon>
        <taxon>Thermococci</taxon>
        <taxon>Thermococcales</taxon>
        <taxon>Thermococcaceae</taxon>
        <taxon>Thermococcus</taxon>
    </lineage>
</organism>
<evidence type="ECO:0000313" key="2">
    <source>
        <dbReference type="EMBL" id="ALM76294.1"/>
    </source>
</evidence>
<evidence type="ECO:0000256" key="1">
    <source>
        <dbReference type="SAM" id="Phobius"/>
    </source>
</evidence>